<comment type="catalytic activity">
    <reaction evidence="13">
        <text>riboflavin + ATP = FMN + ADP + H(+)</text>
        <dbReference type="Rhea" id="RHEA:14357"/>
        <dbReference type="ChEBI" id="CHEBI:15378"/>
        <dbReference type="ChEBI" id="CHEBI:30616"/>
        <dbReference type="ChEBI" id="CHEBI:57986"/>
        <dbReference type="ChEBI" id="CHEBI:58210"/>
        <dbReference type="ChEBI" id="CHEBI:456216"/>
        <dbReference type="EC" id="2.7.1.26"/>
    </reaction>
</comment>
<evidence type="ECO:0000256" key="7">
    <source>
        <dbReference type="ARBA" id="ARBA00022643"/>
    </source>
</evidence>
<reference evidence="16" key="2">
    <citation type="submission" date="2010-07" db="EMBL/GenBank/DDBJ databases">
        <authorList>
            <consortium name="The Broad Institute Genome Sequencing Platform"/>
            <consortium name="Broad Institute Genome Sequencing Center for Infectious Disease"/>
            <person name="Ma L.-J."/>
            <person name="Dead R."/>
            <person name="Young S."/>
            <person name="Zeng Q."/>
            <person name="Koehrsen M."/>
            <person name="Alvarado L."/>
            <person name="Berlin A."/>
            <person name="Chapman S.B."/>
            <person name="Chen Z."/>
            <person name="Freedman E."/>
            <person name="Gellesch M."/>
            <person name="Goldberg J."/>
            <person name="Griggs A."/>
            <person name="Gujja S."/>
            <person name="Heilman E.R."/>
            <person name="Heiman D."/>
            <person name="Hepburn T."/>
            <person name="Howarth C."/>
            <person name="Jen D."/>
            <person name="Larson L."/>
            <person name="Mehta T."/>
            <person name="Neiman D."/>
            <person name="Pearson M."/>
            <person name="Roberts A."/>
            <person name="Saif S."/>
            <person name="Shea T."/>
            <person name="Shenoy N."/>
            <person name="Sisk P."/>
            <person name="Stolte C."/>
            <person name="Sykes S."/>
            <person name="Walk T."/>
            <person name="White J."/>
            <person name="Yandava C."/>
            <person name="Haas B."/>
            <person name="Nusbaum C."/>
            <person name="Birren B."/>
        </authorList>
    </citation>
    <scope>NUCLEOTIDE SEQUENCE</scope>
    <source>
        <strain evidence="16">R3-111a-1</strain>
    </source>
</reference>
<dbReference type="OrthoDB" id="276388at2759"/>
<reference evidence="18" key="1">
    <citation type="submission" date="2010-07" db="EMBL/GenBank/DDBJ databases">
        <title>The genome sequence of Gaeumannomyces graminis var. tritici strain R3-111a-1.</title>
        <authorList>
            <consortium name="The Broad Institute Genome Sequencing Platform"/>
            <person name="Ma L.-J."/>
            <person name="Dead R."/>
            <person name="Young S."/>
            <person name="Zeng Q."/>
            <person name="Koehrsen M."/>
            <person name="Alvarado L."/>
            <person name="Berlin A."/>
            <person name="Chapman S.B."/>
            <person name="Chen Z."/>
            <person name="Freedman E."/>
            <person name="Gellesch M."/>
            <person name="Goldberg J."/>
            <person name="Griggs A."/>
            <person name="Gujja S."/>
            <person name="Heilman E.R."/>
            <person name="Heiman D."/>
            <person name="Hepburn T."/>
            <person name="Howarth C."/>
            <person name="Jen D."/>
            <person name="Larson L."/>
            <person name="Mehta T."/>
            <person name="Neiman D."/>
            <person name="Pearson M."/>
            <person name="Roberts A."/>
            <person name="Saif S."/>
            <person name="Shea T."/>
            <person name="Shenoy N."/>
            <person name="Sisk P."/>
            <person name="Stolte C."/>
            <person name="Sykes S."/>
            <person name="Walk T."/>
            <person name="White J."/>
            <person name="Yandava C."/>
            <person name="Haas B."/>
            <person name="Nusbaum C."/>
            <person name="Birren B."/>
        </authorList>
    </citation>
    <scope>NUCLEOTIDE SEQUENCE [LARGE SCALE GENOMIC DNA]</scope>
    <source>
        <strain evidence="18">R3-111a-1</strain>
    </source>
</reference>
<reference evidence="17" key="5">
    <citation type="submission" date="2018-04" db="UniProtKB">
        <authorList>
            <consortium name="EnsemblFungi"/>
        </authorList>
    </citation>
    <scope>IDENTIFICATION</scope>
    <source>
        <strain evidence="17">R3-111a-1</strain>
    </source>
</reference>
<evidence type="ECO:0000256" key="10">
    <source>
        <dbReference type="ARBA" id="ARBA00022777"/>
    </source>
</evidence>
<keyword evidence="9" id="KW-0547">Nucleotide-binding</keyword>
<feature type="region of interest" description="Disordered" evidence="14">
    <location>
        <begin position="1"/>
        <end position="88"/>
    </location>
</feature>
<feature type="compositionally biased region" description="Basic and acidic residues" evidence="14">
    <location>
        <begin position="60"/>
        <end position="71"/>
    </location>
</feature>
<reference evidence="17" key="4">
    <citation type="journal article" date="2015" name="G3 (Bethesda)">
        <title>Genome sequences of three phytopathogenic species of the Magnaporthaceae family of fungi.</title>
        <authorList>
            <person name="Okagaki L.H."/>
            <person name="Nunes C.C."/>
            <person name="Sailsbery J."/>
            <person name="Clay B."/>
            <person name="Brown D."/>
            <person name="John T."/>
            <person name="Oh Y."/>
            <person name="Young N."/>
            <person name="Fitzgerald M."/>
            <person name="Haas B.J."/>
            <person name="Zeng Q."/>
            <person name="Young S."/>
            <person name="Adiconis X."/>
            <person name="Fan L."/>
            <person name="Levin J.Z."/>
            <person name="Mitchell T.K."/>
            <person name="Okubara P.A."/>
            <person name="Farman M.L."/>
            <person name="Kohn L.M."/>
            <person name="Birren B."/>
            <person name="Ma L.-J."/>
            <person name="Dean R.A."/>
        </authorList>
    </citation>
    <scope>NUCLEOTIDE SEQUENCE</scope>
    <source>
        <strain evidence="17">R3-111a-1</strain>
    </source>
</reference>
<evidence type="ECO:0000256" key="3">
    <source>
        <dbReference type="ARBA" id="ARBA00010108"/>
    </source>
</evidence>
<organism evidence="16">
    <name type="scientific">Gaeumannomyces tritici (strain R3-111a-1)</name>
    <name type="common">Wheat and barley take-all root rot fungus</name>
    <name type="synonym">Gaeumannomyces graminis var. tritici</name>
    <dbReference type="NCBI Taxonomy" id="644352"/>
    <lineage>
        <taxon>Eukaryota</taxon>
        <taxon>Fungi</taxon>
        <taxon>Dikarya</taxon>
        <taxon>Ascomycota</taxon>
        <taxon>Pezizomycotina</taxon>
        <taxon>Sordariomycetes</taxon>
        <taxon>Sordariomycetidae</taxon>
        <taxon>Magnaporthales</taxon>
        <taxon>Magnaporthaceae</taxon>
        <taxon>Gaeumannomyces</taxon>
    </lineage>
</organism>
<dbReference type="STRING" id="644352.J3PGX8"/>
<dbReference type="Proteomes" id="UP000006039">
    <property type="component" value="Unassembled WGS sequence"/>
</dbReference>
<keyword evidence="8" id="KW-0808">Transferase</keyword>
<gene>
    <name evidence="17" type="primary">20353216</name>
    <name evidence="16" type="ORF">GGTG_12758</name>
</gene>
<dbReference type="InterPro" id="IPR015865">
    <property type="entry name" value="Riboflavin_kinase_bac/euk"/>
</dbReference>
<keyword evidence="7" id="KW-0288">FMN</keyword>
<dbReference type="SUPFAM" id="SSF82114">
    <property type="entry name" value="Riboflavin kinase-like"/>
    <property type="match status" value="1"/>
</dbReference>
<dbReference type="PANTHER" id="PTHR22749:SF6">
    <property type="entry name" value="RIBOFLAVIN KINASE"/>
    <property type="match status" value="1"/>
</dbReference>
<evidence type="ECO:0000256" key="5">
    <source>
        <dbReference type="ARBA" id="ARBA00017394"/>
    </source>
</evidence>
<keyword evidence="6" id="KW-0285">Flavoprotein</keyword>
<feature type="domain" description="Riboflavin kinase" evidence="15">
    <location>
        <begin position="536"/>
        <end position="692"/>
    </location>
</feature>
<reference evidence="16" key="3">
    <citation type="submission" date="2010-09" db="EMBL/GenBank/DDBJ databases">
        <title>Annotation of Gaeumannomyces graminis var. tritici R3-111a-1.</title>
        <authorList>
            <consortium name="The Broad Institute Genome Sequencing Platform"/>
            <person name="Ma L.-J."/>
            <person name="Dead R."/>
            <person name="Young S.K."/>
            <person name="Zeng Q."/>
            <person name="Gargeya S."/>
            <person name="Fitzgerald M."/>
            <person name="Haas B."/>
            <person name="Abouelleil A."/>
            <person name="Alvarado L."/>
            <person name="Arachchi H.M."/>
            <person name="Berlin A."/>
            <person name="Brown A."/>
            <person name="Chapman S.B."/>
            <person name="Chen Z."/>
            <person name="Dunbar C."/>
            <person name="Freedman E."/>
            <person name="Gearin G."/>
            <person name="Gellesch M."/>
            <person name="Goldberg J."/>
            <person name="Griggs A."/>
            <person name="Gujja S."/>
            <person name="Heiman D."/>
            <person name="Howarth C."/>
            <person name="Larson L."/>
            <person name="Lui A."/>
            <person name="MacDonald P.J.P."/>
            <person name="Mehta T."/>
            <person name="Montmayeur A."/>
            <person name="Murphy C."/>
            <person name="Neiman D."/>
            <person name="Pearson M."/>
            <person name="Priest M."/>
            <person name="Roberts A."/>
            <person name="Saif S."/>
            <person name="Shea T."/>
            <person name="Shenoy N."/>
            <person name="Sisk P."/>
            <person name="Stolte C."/>
            <person name="Sykes S."/>
            <person name="Yandava C."/>
            <person name="Wortman J."/>
            <person name="Nusbaum C."/>
            <person name="Birren B."/>
        </authorList>
    </citation>
    <scope>NUCLEOTIDE SEQUENCE</scope>
    <source>
        <strain evidence="16">R3-111a-1</strain>
    </source>
</reference>
<evidence type="ECO:0000313" key="17">
    <source>
        <dbReference type="EnsemblFungi" id="EJT69875"/>
    </source>
</evidence>
<dbReference type="EC" id="2.7.1.26" evidence="4"/>
<evidence type="ECO:0000256" key="4">
    <source>
        <dbReference type="ARBA" id="ARBA00012105"/>
    </source>
</evidence>
<evidence type="ECO:0000256" key="8">
    <source>
        <dbReference type="ARBA" id="ARBA00022679"/>
    </source>
</evidence>
<accession>J3PGX8</accession>
<dbReference type="GO" id="GO:0009231">
    <property type="term" value="P:riboflavin biosynthetic process"/>
    <property type="evidence" value="ECO:0007669"/>
    <property type="project" value="InterPro"/>
</dbReference>
<dbReference type="Pfam" id="PF01687">
    <property type="entry name" value="Flavokinase"/>
    <property type="match status" value="1"/>
</dbReference>
<dbReference type="SMART" id="SM00904">
    <property type="entry name" value="Flavokinase"/>
    <property type="match status" value="1"/>
</dbReference>
<evidence type="ECO:0000256" key="1">
    <source>
        <dbReference type="ARBA" id="ARBA00003572"/>
    </source>
</evidence>
<comment type="function">
    <text evidence="1">Catalyzes the phosphorylation of riboflavin (vitamin B2) to form flavin mononucleotide (FMN) coenzyme.</text>
</comment>
<dbReference type="HOGENOM" id="CLU_022880_1_0_1"/>
<evidence type="ECO:0000256" key="9">
    <source>
        <dbReference type="ARBA" id="ARBA00022741"/>
    </source>
</evidence>
<dbReference type="EMBL" id="GL385403">
    <property type="protein sequence ID" value="EJT69875.1"/>
    <property type="molecule type" value="Genomic_DNA"/>
</dbReference>
<keyword evidence="11" id="KW-0067">ATP-binding</keyword>
<evidence type="ECO:0000256" key="11">
    <source>
        <dbReference type="ARBA" id="ARBA00022840"/>
    </source>
</evidence>
<dbReference type="eggNOG" id="KOG3110">
    <property type="taxonomic scope" value="Eukaryota"/>
</dbReference>
<evidence type="ECO:0000313" key="16">
    <source>
        <dbReference type="EMBL" id="EJT69875.1"/>
    </source>
</evidence>
<dbReference type="GO" id="GO:0005739">
    <property type="term" value="C:mitochondrion"/>
    <property type="evidence" value="ECO:0007669"/>
    <property type="project" value="TreeGrafter"/>
</dbReference>
<feature type="region of interest" description="Disordered" evidence="14">
    <location>
        <begin position="108"/>
        <end position="131"/>
    </location>
</feature>
<sequence>MSTFPMLRTSRSEASLRRRPTAPAQEPAVPSIPKFLSSKPPTPSPHHPAYANAGIGLGIRTDDLRPVRGPEDLFQDDSASSIYPDNDADSWNDEYAGRMAPKAIPPLPLRIPGKHAAGPDSPSPPLPPQGTVQRHVEVHTQEHTRHLQMRARTFTPVEVPGLTRPATASGTPVSLSPATPTSTHDGGAFPPVSTTVDAAAAAAAEPAKKNFFKKAAGDAALFAGGLLPHPVESARHHSIMRHSPAIVMYQGPETSVSVSVFADAPLPADRTLWLQQRGFTGDKGMRLKSLVGATGSWINVTPAQRAGVEAVPEGDERAFQRDVTKWLKKAAKAGGRVAKHAWRETHVVRIPAAAEDGYFRIILCSNANSEDGQHHHHHNNEYEDDAAGGGQYYYKKKVLCSSPVFRVASASTDVSILRGASVSTMPLEVGIKVASTVGVVYVSKYTKPVTMAAGAAQGTVIKKATTVVESKVKHSAAIARAGKMAYQRSGVQGELEGANARYRADGHAAGRYDALGAGPGAQVFGETTIGADDGPEAPFPLKFAGKVVRGSAASLTSGAGAPTANLDDVPEEVRQRLRGVYFGWACVSASGGSRKKPLDERVDFDWHPAVITAGPSSVATSRGGQAVAVVAARSSVAVHLLQDDLAGVEFFDVRLKVVLMGYLRPRLARDTPPAKQQRHLAVDSALTRASLARECWQPDVVRDFIREQKNARTIGDRLLGARDKAQMQMDRVPLHLLGVRTEASGLMDRAHGNGGYWISRG</sequence>
<dbReference type="Gene3D" id="2.40.30.30">
    <property type="entry name" value="Riboflavin kinase-like"/>
    <property type="match status" value="1"/>
</dbReference>
<dbReference type="VEuPathDB" id="FungiDB:GGTG_12758"/>
<keyword evidence="18" id="KW-1185">Reference proteome</keyword>
<name>J3PGX8_GAET3</name>
<evidence type="ECO:0000256" key="6">
    <source>
        <dbReference type="ARBA" id="ARBA00022630"/>
    </source>
</evidence>
<dbReference type="RefSeq" id="XP_009228923.1">
    <property type="nucleotide sequence ID" value="XM_009230659.1"/>
</dbReference>
<dbReference type="EnsemblFungi" id="EJT69875">
    <property type="protein sequence ID" value="EJT69875"/>
    <property type="gene ID" value="GGTG_12758"/>
</dbReference>
<feature type="region of interest" description="Disordered" evidence="14">
    <location>
        <begin position="158"/>
        <end position="191"/>
    </location>
</feature>
<dbReference type="GO" id="GO:0009398">
    <property type="term" value="P:FMN biosynthetic process"/>
    <property type="evidence" value="ECO:0007669"/>
    <property type="project" value="UniProtKB-UniPathway"/>
</dbReference>
<comment type="pathway">
    <text evidence="2">Cofactor biosynthesis; FMN biosynthesis; FMN from riboflavin (ATP route): step 1/1.</text>
</comment>
<evidence type="ECO:0000256" key="2">
    <source>
        <dbReference type="ARBA" id="ARBA00005201"/>
    </source>
</evidence>
<feature type="compositionally biased region" description="Polar residues" evidence="14">
    <location>
        <begin position="166"/>
        <end position="184"/>
    </location>
</feature>
<dbReference type="AlphaFoldDB" id="J3PGX8"/>
<dbReference type="InterPro" id="IPR023465">
    <property type="entry name" value="Riboflavin_kinase_dom_sf"/>
</dbReference>
<evidence type="ECO:0000259" key="15">
    <source>
        <dbReference type="SMART" id="SM00904"/>
    </source>
</evidence>
<dbReference type="GO" id="GO:0008531">
    <property type="term" value="F:riboflavin kinase activity"/>
    <property type="evidence" value="ECO:0007669"/>
    <property type="project" value="UniProtKB-EC"/>
</dbReference>
<evidence type="ECO:0000256" key="14">
    <source>
        <dbReference type="SAM" id="MobiDB-lite"/>
    </source>
</evidence>
<evidence type="ECO:0000256" key="12">
    <source>
        <dbReference type="ARBA" id="ARBA00029960"/>
    </source>
</evidence>
<dbReference type="GeneID" id="20353216"/>
<evidence type="ECO:0000313" key="18">
    <source>
        <dbReference type="Proteomes" id="UP000006039"/>
    </source>
</evidence>
<evidence type="ECO:0000256" key="13">
    <source>
        <dbReference type="ARBA" id="ARBA00047880"/>
    </source>
</evidence>
<proteinExistence type="inferred from homology"/>
<protein>
    <recommendedName>
        <fullName evidence="5">Riboflavin kinase</fullName>
        <ecNumber evidence="4">2.7.1.26</ecNumber>
    </recommendedName>
    <alternativeName>
        <fullName evidence="12">Flavin mononucleotide kinase 1</fullName>
    </alternativeName>
</protein>
<dbReference type="UniPathway" id="UPA00276">
    <property type="reaction ID" value="UER00406"/>
</dbReference>
<dbReference type="GO" id="GO:0005524">
    <property type="term" value="F:ATP binding"/>
    <property type="evidence" value="ECO:0007669"/>
    <property type="project" value="UniProtKB-KW"/>
</dbReference>
<keyword evidence="10 16" id="KW-0418">Kinase</keyword>
<dbReference type="InterPro" id="IPR023468">
    <property type="entry name" value="Riboflavin_kinase"/>
</dbReference>
<comment type="similarity">
    <text evidence="3">Belongs to the flavokinase family.</text>
</comment>
<dbReference type="PANTHER" id="PTHR22749">
    <property type="entry name" value="RIBOFLAVIN KINASE/FMN ADENYLYLTRANSFERASE"/>
    <property type="match status" value="1"/>
</dbReference>